<gene>
    <name evidence="1" type="ORF">ACJIZ3_008547</name>
</gene>
<dbReference type="EMBL" id="JBJXBP010000004">
    <property type="protein sequence ID" value="KAL3833811.1"/>
    <property type="molecule type" value="Genomic_DNA"/>
</dbReference>
<proteinExistence type="predicted"/>
<reference evidence="1 2" key="1">
    <citation type="submission" date="2024-12" db="EMBL/GenBank/DDBJ databases">
        <title>The unique morphological basis and parallel evolutionary history of personate flowers in Penstemon.</title>
        <authorList>
            <person name="Depatie T.H."/>
            <person name="Wessinger C.A."/>
        </authorList>
    </citation>
    <scope>NUCLEOTIDE SEQUENCE [LARGE SCALE GENOMIC DNA]</scope>
    <source>
        <strain evidence="1">WTNN_2</strain>
        <tissue evidence="1">Leaf</tissue>
    </source>
</reference>
<name>A0ABD3TA20_9LAMI</name>
<sequence>MFDFQNYKNATKFNLSYKKLHHLRNNVLILHPCSLEQSNQLSLAAISKPEQVYQKLISLRELGYLNKPSRFILTIQKTSYLPETRYFIFSLQYR</sequence>
<comment type="caution">
    <text evidence="1">The sequence shown here is derived from an EMBL/GenBank/DDBJ whole genome shotgun (WGS) entry which is preliminary data.</text>
</comment>
<protein>
    <submittedName>
        <fullName evidence="1">Uncharacterized protein</fullName>
    </submittedName>
</protein>
<accession>A0ABD3TA20</accession>
<evidence type="ECO:0000313" key="1">
    <source>
        <dbReference type="EMBL" id="KAL3833811.1"/>
    </source>
</evidence>
<dbReference type="AlphaFoldDB" id="A0ABD3TA20"/>
<organism evidence="1 2">
    <name type="scientific">Penstemon smallii</name>
    <dbReference type="NCBI Taxonomy" id="265156"/>
    <lineage>
        <taxon>Eukaryota</taxon>
        <taxon>Viridiplantae</taxon>
        <taxon>Streptophyta</taxon>
        <taxon>Embryophyta</taxon>
        <taxon>Tracheophyta</taxon>
        <taxon>Spermatophyta</taxon>
        <taxon>Magnoliopsida</taxon>
        <taxon>eudicotyledons</taxon>
        <taxon>Gunneridae</taxon>
        <taxon>Pentapetalae</taxon>
        <taxon>asterids</taxon>
        <taxon>lamiids</taxon>
        <taxon>Lamiales</taxon>
        <taxon>Plantaginaceae</taxon>
        <taxon>Cheloneae</taxon>
        <taxon>Penstemon</taxon>
    </lineage>
</organism>
<evidence type="ECO:0000313" key="2">
    <source>
        <dbReference type="Proteomes" id="UP001634393"/>
    </source>
</evidence>
<dbReference type="Proteomes" id="UP001634393">
    <property type="component" value="Unassembled WGS sequence"/>
</dbReference>
<keyword evidence="2" id="KW-1185">Reference proteome</keyword>